<evidence type="ECO:0000256" key="1">
    <source>
        <dbReference type="ARBA" id="ARBA00007789"/>
    </source>
</evidence>
<dbReference type="Pfam" id="PF00296">
    <property type="entry name" value="Bac_luciferase"/>
    <property type="match status" value="1"/>
</dbReference>
<sequence length="331" mass="36202">MSRLSQIPLSVLDLAPISRDGTPAETFERTVDLAQLTDTLGYNRYWLAEHHNIDGIASAATSLLIGHVAGKTQRIRVGSGGIMLPNHPPLVVAEQFGTLETLYPGRIDLGLGRAPGSDGVTMQAMRRNPRAGVNDFPDRLAELRGYLGEALPDQRVKAIPGQGTHVPLWLLGSSDFSARLAAQLGLPFAFAGQFAPGYMLEAIQLYRQLFQPSEVLDAPYVMLGIPLVAADSDAHAQYLATTQQQKFLNLIRGKSTRTLPPVEALDWSPQERAMVSQNLGAAIVGGPDTIRDELENLLAHTQADELMINGDFYDHEDRRRSYEILADVWKG</sequence>
<reference evidence="4 5" key="1">
    <citation type="submission" date="2016-12" db="EMBL/GenBank/DDBJ databases">
        <title>Draft genome sequences of strains Salinicola socius SMB35, Salinicola sp. MH3R3-1 and Chromohalobacter sp. SMB17 from the Verkhnekamsk potash mining region of Russia.</title>
        <authorList>
            <person name="Mavrodi D.V."/>
            <person name="Olsson B.E."/>
            <person name="Korsakova E.S."/>
            <person name="Pyankova A."/>
            <person name="Mavrodi O.V."/>
            <person name="Plotnikova E.G."/>
        </authorList>
    </citation>
    <scope>NUCLEOTIDE SEQUENCE [LARGE SCALE GENOMIC DNA]</scope>
    <source>
        <strain evidence="4 5">SMB17</strain>
    </source>
</reference>
<dbReference type="RefSeq" id="WP_075369462.1">
    <property type="nucleotide sequence ID" value="NZ_MSDQ01000027.1"/>
</dbReference>
<dbReference type="InterPro" id="IPR050766">
    <property type="entry name" value="Bact_Lucif_Oxidored"/>
</dbReference>
<dbReference type="SUPFAM" id="SSF51679">
    <property type="entry name" value="Bacterial luciferase-like"/>
    <property type="match status" value="1"/>
</dbReference>
<comment type="caution">
    <text evidence="4">The sequence shown here is derived from an EMBL/GenBank/DDBJ whole genome shotgun (WGS) entry which is preliminary data.</text>
</comment>
<evidence type="ECO:0000313" key="5">
    <source>
        <dbReference type="Proteomes" id="UP000186806"/>
    </source>
</evidence>
<dbReference type="PANTHER" id="PTHR30137:SF6">
    <property type="entry name" value="LUCIFERASE-LIKE MONOOXYGENASE"/>
    <property type="match status" value="1"/>
</dbReference>
<organism evidence="4 5">
    <name type="scientific">Chromohalobacter japonicus</name>
    <dbReference type="NCBI Taxonomy" id="223900"/>
    <lineage>
        <taxon>Bacteria</taxon>
        <taxon>Pseudomonadati</taxon>
        <taxon>Pseudomonadota</taxon>
        <taxon>Gammaproteobacteria</taxon>
        <taxon>Oceanospirillales</taxon>
        <taxon>Halomonadaceae</taxon>
        <taxon>Chromohalobacter</taxon>
    </lineage>
</organism>
<accession>A0A1Q8TBI4</accession>
<dbReference type="FunFam" id="3.20.20.30:FF:000002">
    <property type="entry name" value="LLM class flavin-dependent oxidoreductase"/>
    <property type="match status" value="1"/>
</dbReference>
<dbReference type="AlphaFoldDB" id="A0A1Q8TBI4"/>
<dbReference type="PANTHER" id="PTHR30137">
    <property type="entry name" value="LUCIFERASE-LIKE MONOOXYGENASE"/>
    <property type="match status" value="1"/>
</dbReference>
<dbReference type="STRING" id="223900.GCA_000821045_00334"/>
<dbReference type="EMBL" id="MSDQ01000027">
    <property type="protein sequence ID" value="OLO11025.1"/>
    <property type="molecule type" value="Genomic_DNA"/>
</dbReference>
<dbReference type="InterPro" id="IPR019949">
    <property type="entry name" value="CmoO-like"/>
</dbReference>
<evidence type="ECO:0000313" key="4">
    <source>
        <dbReference type="EMBL" id="OLO11025.1"/>
    </source>
</evidence>
<feature type="domain" description="Luciferase-like" evidence="3">
    <location>
        <begin position="11"/>
        <end position="296"/>
    </location>
</feature>
<name>A0A1Q8TBI4_9GAMM</name>
<evidence type="ECO:0000259" key="3">
    <source>
        <dbReference type="Pfam" id="PF00296"/>
    </source>
</evidence>
<dbReference type="Gene3D" id="3.20.20.30">
    <property type="entry name" value="Luciferase-like domain"/>
    <property type="match status" value="1"/>
</dbReference>
<gene>
    <name evidence="4" type="ORF">BTW10_11140</name>
</gene>
<protein>
    <recommendedName>
        <fullName evidence="2">Luciferase-like monooxygenase</fullName>
    </recommendedName>
</protein>
<evidence type="ECO:0000256" key="2">
    <source>
        <dbReference type="ARBA" id="ARBA00074555"/>
    </source>
</evidence>
<dbReference type="InterPro" id="IPR036661">
    <property type="entry name" value="Luciferase-like_sf"/>
</dbReference>
<dbReference type="NCBIfam" id="TIGR03558">
    <property type="entry name" value="oxido_grp_1"/>
    <property type="match status" value="1"/>
</dbReference>
<dbReference type="GO" id="GO:0005829">
    <property type="term" value="C:cytosol"/>
    <property type="evidence" value="ECO:0007669"/>
    <property type="project" value="TreeGrafter"/>
</dbReference>
<proteinExistence type="predicted"/>
<dbReference type="Proteomes" id="UP000186806">
    <property type="component" value="Unassembled WGS sequence"/>
</dbReference>
<dbReference type="GO" id="GO:0016705">
    <property type="term" value="F:oxidoreductase activity, acting on paired donors, with incorporation or reduction of molecular oxygen"/>
    <property type="evidence" value="ECO:0007669"/>
    <property type="project" value="InterPro"/>
</dbReference>
<comment type="similarity">
    <text evidence="1">To bacterial alkanal monooxygenase alpha and beta chains.</text>
</comment>
<dbReference type="CDD" id="cd00347">
    <property type="entry name" value="Flavin_utilizing_monoxygenases"/>
    <property type="match status" value="1"/>
</dbReference>
<keyword evidence="5" id="KW-1185">Reference proteome</keyword>
<dbReference type="InterPro" id="IPR011251">
    <property type="entry name" value="Luciferase-like_dom"/>
</dbReference>